<feature type="compositionally biased region" description="Basic and acidic residues" evidence="1">
    <location>
        <begin position="34"/>
        <end position="46"/>
    </location>
</feature>
<dbReference type="EMBL" id="MBFU01000956">
    <property type="protein sequence ID" value="PVZ97143.1"/>
    <property type="molecule type" value="Genomic_DNA"/>
</dbReference>
<dbReference type="Proteomes" id="UP000245591">
    <property type="component" value="Unassembled WGS sequence"/>
</dbReference>
<organism evidence="2 3">
    <name type="scientific">Smittium angustum</name>
    <dbReference type="NCBI Taxonomy" id="133377"/>
    <lineage>
        <taxon>Eukaryota</taxon>
        <taxon>Fungi</taxon>
        <taxon>Fungi incertae sedis</taxon>
        <taxon>Zoopagomycota</taxon>
        <taxon>Kickxellomycotina</taxon>
        <taxon>Harpellomycetes</taxon>
        <taxon>Harpellales</taxon>
        <taxon>Legeriomycetaceae</taxon>
        <taxon>Smittium</taxon>
    </lineage>
</organism>
<evidence type="ECO:0000313" key="2">
    <source>
        <dbReference type="EMBL" id="PVZ97143.1"/>
    </source>
</evidence>
<feature type="region of interest" description="Disordered" evidence="1">
    <location>
        <begin position="1"/>
        <end position="61"/>
    </location>
</feature>
<gene>
    <name evidence="2" type="ORF">BB558_006911</name>
</gene>
<feature type="compositionally biased region" description="Polar residues" evidence="1">
    <location>
        <begin position="1"/>
        <end position="13"/>
    </location>
</feature>
<reference evidence="2 3" key="1">
    <citation type="journal article" date="2018" name="MBio">
        <title>Comparative Genomics Reveals the Core Gene Toolbox for the Fungus-Insect Symbiosis.</title>
        <authorList>
            <person name="Wang Y."/>
            <person name="Stata M."/>
            <person name="Wang W."/>
            <person name="Stajich J.E."/>
            <person name="White M.M."/>
            <person name="Moncalvo J.M."/>
        </authorList>
    </citation>
    <scope>NUCLEOTIDE SEQUENCE [LARGE SCALE GENOMIC DNA]</scope>
    <source>
        <strain evidence="2 3">AUS-126-30</strain>
    </source>
</reference>
<feature type="compositionally biased region" description="Basic and acidic residues" evidence="1">
    <location>
        <begin position="17"/>
        <end position="27"/>
    </location>
</feature>
<name>A0A2U1IWH7_SMIAN</name>
<comment type="caution">
    <text evidence="2">The sequence shown here is derived from an EMBL/GenBank/DDBJ whole genome shotgun (WGS) entry which is preliminary data.</text>
</comment>
<accession>A0A2U1IWH7</accession>
<evidence type="ECO:0000313" key="3">
    <source>
        <dbReference type="Proteomes" id="UP000245591"/>
    </source>
</evidence>
<sequence>MPDSKGSINSSKLLDTGPEKNPEENEQKLNVLEIKQEKNEKTDKEATVTATTSNKNNPSLIQTRNSLVGKLLGGEYQVPVSKLYVFKDHSSISMLLDTASFLIGIVATRASIIGDSIAQHAPLNQRPGWVGSL</sequence>
<feature type="compositionally biased region" description="Polar residues" evidence="1">
    <location>
        <begin position="48"/>
        <end position="61"/>
    </location>
</feature>
<evidence type="ECO:0000256" key="1">
    <source>
        <dbReference type="SAM" id="MobiDB-lite"/>
    </source>
</evidence>
<keyword evidence="3" id="KW-1185">Reference proteome</keyword>
<dbReference type="AlphaFoldDB" id="A0A2U1IWH7"/>
<proteinExistence type="predicted"/>
<protein>
    <submittedName>
        <fullName evidence="2">Uncharacterized protein</fullName>
    </submittedName>
</protein>